<dbReference type="InterPro" id="IPR003146">
    <property type="entry name" value="M14A_act_pep"/>
</dbReference>
<dbReference type="FunFam" id="3.40.630.10:FF:000040">
    <property type="entry name" value="zinc carboxypeptidase"/>
    <property type="match status" value="1"/>
</dbReference>
<dbReference type="PROSITE" id="PS52035">
    <property type="entry name" value="PEPTIDASE_M14"/>
    <property type="match status" value="1"/>
</dbReference>
<dbReference type="OrthoDB" id="3626597at2759"/>
<evidence type="ECO:0000256" key="6">
    <source>
        <dbReference type="ARBA" id="ARBA00022670"/>
    </source>
</evidence>
<dbReference type="SUPFAM" id="SSF53187">
    <property type="entry name" value="Zn-dependent exopeptidases"/>
    <property type="match status" value="1"/>
</dbReference>
<protein>
    <recommendedName>
        <fullName evidence="14">Zinc carboxypeptidase A 1</fullName>
    </recommendedName>
</protein>
<proteinExistence type="inferred from homology"/>
<dbReference type="SUPFAM" id="SSF54897">
    <property type="entry name" value="Protease propeptides/inhibitors"/>
    <property type="match status" value="1"/>
</dbReference>
<evidence type="ECO:0000256" key="2">
    <source>
        <dbReference type="ARBA" id="ARBA00004613"/>
    </source>
</evidence>
<comment type="function">
    <text evidence="13">Involved in the digestion of the blood meal.</text>
</comment>
<name>A0A5N4AES2_PHOPY</name>
<organism evidence="18 19">
    <name type="scientific">Photinus pyralis</name>
    <name type="common">Common eastern firefly</name>
    <name type="synonym">Lampyris pyralis</name>
    <dbReference type="NCBI Taxonomy" id="7054"/>
    <lineage>
        <taxon>Eukaryota</taxon>
        <taxon>Metazoa</taxon>
        <taxon>Ecdysozoa</taxon>
        <taxon>Arthropoda</taxon>
        <taxon>Hexapoda</taxon>
        <taxon>Insecta</taxon>
        <taxon>Pterygota</taxon>
        <taxon>Neoptera</taxon>
        <taxon>Endopterygota</taxon>
        <taxon>Coleoptera</taxon>
        <taxon>Polyphaga</taxon>
        <taxon>Elateriformia</taxon>
        <taxon>Elateroidea</taxon>
        <taxon>Lampyridae</taxon>
        <taxon>Lampyrinae</taxon>
        <taxon>Photinus</taxon>
    </lineage>
</organism>
<dbReference type="InterPro" id="IPR057247">
    <property type="entry name" value="CARBOXYPEPT_ZN_2"/>
</dbReference>
<feature type="active site" description="Proton donor/acceptor" evidence="15">
    <location>
        <position position="370"/>
    </location>
</feature>
<evidence type="ECO:0000259" key="17">
    <source>
        <dbReference type="PROSITE" id="PS52035"/>
    </source>
</evidence>
<dbReference type="FunCoup" id="A0A5N4AES2">
    <property type="interactions" value="24"/>
</dbReference>
<dbReference type="PROSITE" id="PS00132">
    <property type="entry name" value="CARBOXYPEPT_ZN_1"/>
    <property type="match status" value="1"/>
</dbReference>
<feature type="domain" description="Peptidase M14" evidence="17">
    <location>
        <begin position="112"/>
        <end position="404"/>
    </location>
</feature>
<comment type="subcellular location">
    <subcellularLocation>
        <location evidence="2">Secreted</location>
    </subcellularLocation>
</comment>
<dbReference type="GO" id="GO:0004181">
    <property type="term" value="F:metallocarboxypeptidase activity"/>
    <property type="evidence" value="ECO:0007669"/>
    <property type="project" value="InterPro"/>
</dbReference>
<evidence type="ECO:0000256" key="12">
    <source>
        <dbReference type="ARBA" id="ARBA00023157"/>
    </source>
</evidence>
<evidence type="ECO:0000256" key="5">
    <source>
        <dbReference type="ARBA" id="ARBA00022645"/>
    </source>
</evidence>
<dbReference type="GO" id="GO:0006508">
    <property type="term" value="P:proteolysis"/>
    <property type="evidence" value="ECO:0007669"/>
    <property type="project" value="UniProtKB-KW"/>
</dbReference>
<dbReference type="AlphaFoldDB" id="A0A5N4AES2"/>
<keyword evidence="12" id="KW-1015">Disulfide bond</keyword>
<keyword evidence="5" id="KW-0121">Carboxypeptidase</keyword>
<dbReference type="InterPro" id="IPR036990">
    <property type="entry name" value="M14A-like_propep"/>
</dbReference>
<reference evidence="18 19" key="1">
    <citation type="journal article" date="2018" name="Elife">
        <title>Firefly genomes illuminate parallel origins of bioluminescence in beetles.</title>
        <authorList>
            <person name="Fallon T.R."/>
            <person name="Lower S.E."/>
            <person name="Chang C.H."/>
            <person name="Bessho-Uehara M."/>
            <person name="Martin G.J."/>
            <person name="Bewick A.J."/>
            <person name="Behringer M."/>
            <person name="Debat H.J."/>
            <person name="Wong I."/>
            <person name="Day J.C."/>
            <person name="Suvorov A."/>
            <person name="Silva C.J."/>
            <person name="Stanger-Hall K.F."/>
            <person name="Hall D.W."/>
            <person name="Schmitz R.J."/>
            <person name="Nelson D.R."/>
            <person name="Lewis S.M."/>
            <person name="Shigenobu S."/>
            <person name="Bybee S.M."/>
            <person name="Larracuente A.M."/>
            <person name="Oba Y."/>
            <person name="Weng J.K."/>
        </authorList>
    </citation>
    <scope>NUCLEOTIDE SEQUENCE [LARGE SCALE GENOMIC DNA]</scope>
    <source>
        <strain evidence="18">1611_PpyrPB1</strain>
        <tissue evidence="18">Whole body</tissue>
    </source>
</reference>
<keyword evidence="10" id="KW-0862">Zinc</keyword>
<feature type="signal peptide" evidence="16">
    <location>
        <begin position="1"/>
        <end position="16"/>
    </location>
</feature>
<evidence type="ECO:0000256" key="1">
    <source>
        <dbReference type="ARBA" id="ARBA00001947"/>
    </source>
</evidence>
<evidence type="ECO:0000256" key="16">
    <source>
        <dbReference type="SAM" id="SignalP"/>
    </source>
</evidence>
<evidence type="ECO:0000256" key="8">
    <source>
        <dbReference type="ARBA" id="ARBA00022729"/>
    </source>
</evidence>
<evidence type="ECO:0000313" key="19">
    <source>
        <dbReference type="Proteomes" id="UP000327044"/>
    </source>
</evidence>
<keyword evidence="9" id="KW-0378">Hydrolase</keyword>
<dbReference type="Proteomes" id="UP000327044">
    <property type="component" value="Unassembled WGS sequence"/>
</dbReference>
<evidence type="ECO:0000256" key="4">
    <source>
        <dbReference type="ARBA" id="ARBA00022525"/>
    </source>
</evidence>
<dbReference type="InterPro" id="IPR000834">
    <property type="entry name" value="Peptidase_M14"/>
</dbReference>
<gene>
    <name evidence="18" type="ORF">PPYR_09891</name>
</gene>
<dbReference type="SMART" id="SM00631">
    <property type="entry name" value="Zn_pept"/>
    <property type="match status" value="1"/>
</dbReference>
<feature type="chain" id="PRO_5024392954" description="Zinc carboxypeptidase A 1" evidence="16">
    <location>
        <begin position="17"/>
        <end position="408"/>
    </location>
</feature>
<comment type="caution">
    <text evidence="18">The sequence shown here is derived from an EMBL/GenBank/DDBJ whole genome shotgun (WGS) entry which is preliminary data.</text>
</comment>
<evidence type="ECO:0000256" key="9">
    <source>
        <dbReference type="ARBA" id="ARBA00022801"/>
    </source>
</evidence>
<keyword evidence="19" id="KW-1185">Reference proteome</keyword>
<comment type="cofactor">
    <cofactor evidence="1">
        <name>Zn(2+)</name>
        <dbReference type="ChEBI" id="CHEBI:29105"/>
    </cofactor>
</comment>
<evidence type="ECO:0000256" key="7">
    <source>
        <dbReference type="ARBA" id="ARBA00022723"/>
    </source>
</evidence>
<dbReference type="Pfam" id="PF00246">
    <property type="entry name" value="Peptidase_M14"/>
    <property type="match status" value="1"/>
</dbReference>
<dbReference type="PANTHER" id="PTHR11705">
    <property type="entry name" value="PROTEASE FAMILY M14 CARBOXYPEPTIDASE A,B"/>
    <property type="match status" value="1"/>
</dbReference>
<comment type="similarity">
    <text evidence="3 15">Belongs to the peptidase M14 family.</text>
</comment>
<dbReference type="EMBL" id="VVIM01000007">
    <property type="protein sequence ID" value="KAB0795830.1"/>
    <property type="molecule type" value="Genomic_DNA"/>
</dbReference>
<dbReference type="PANTHER" id="PTHR11705:SF153">
    <property type="entry name" value="ZINC CARBOXYPEPTIDASE A 1-LIKE PROTEIN"/>
    <property type="match status" value="1"/>
</dbReference>
<dbReference type="InParanoid" id="A0A5N4AES2"/>
<keyword evidence="6" id="KW-0645">Protease</keyword>
<dbReference type="GO" id="GO:0005615">
    <property type="term" value="C:extracellular space"/>
    <property type="evidence" value="ECO:0007669"/>
    <property type="project" value="TreeGrafter"/>
</dbReference>
<dbReference type="CDD" id="cd03860">
    <property type="entry name" value="M14_CP_A-B_like"/>
    <property type="match status" value="1"/>
</dbReference>
<dbReference type="InterPro" id="IPR057246">
    <property type="entry name" value="CARBOXYPEPT_ZN_1"/>
</dbReference>
<evidence type="ECO:0000256" key="10">
    <source>
        <dbReference type="ARBA" id="ARBA00022833"/>
    </source>
</evidence>
<evidence type="ECO:0000256" key="13">
    <source>
        <dbReference type="ARBA" id="ARBA00057299"/>
    </source>
</evidence>
<evidence type="ECO:0000256" key="15">
    <source>
        <dbReference type="PROSITE-ProRule" id="PRU01379"/>
    </source>
</evidence>
<keyword evidence="7" id="KW-0479">Metal-binding</keyword>
<dbReference type="PROSITE" id="PS00133">
    <property type="entry name" value="CARBOXYPEPT_ZN_2"/>
    <property type="match status" value="1"/>
</dbReference>
<sequence>MRVILCLLAVLPFCLGEEPDRFDNFKVYQVIPTTSAHLEVLEKLENDPNYNFWSGVALNRQVDVMVSPRQQDIFTNLLRFLNLPGKVMIENVQELMNNERNSTDRSEDLFSSYQTLDEIHNWLRSLEAQYQDVVKVIVGGKSHEGRQILGVHVSFKPGNKAVMIEGGIHAREWISPATVIYILNQLLTSQDPAVRAVAESRDWYVFPSVNPDGYVYTHTKNRMWRKTRKPYGFCYGADPNRNWGYHWMQGGASSSACSDTFAGDKAFSEIETQSLSEFIDTIAPKLDVYLSFHSYSQLILLPFGHKGHEVPANNEELHRVANKARDKLKERYGTKYTVGNIPEAIYVASGGSTDWVAGTHRHIRLTYTFELRDTGRYGFLLPSNQIVPTGEETLDAVVSMFQQIDATE</sequence>
<accession>A0A5N4AES2</accession>
<dbReference type="Gene3D" id="3.30.70.340">
    <property type="entry name" value="Metallocarboxypeptidase-like"/>
    <property type="match status" value="1"/>
</dbReference>
<keyword evidence="11" id="KW-0482">Metalloprotease</keyword>
<dbReference type="GO" id="GO:0008270">
    <property type="term" value="F:zinc ion binding"/>
    <property type="evidence" value="ECO:0007669"/>
    <property type="project" value="InterPro"/>
</dbReference>
<evidence type="ECO:0000256" key="14">
    <source>
        <dbReference type="ARBA" id="ARBA00069039"/>
    </source>
</evidence>
<dbReference type="FunFam" id="3.30.70.340:FF:000002">
    <property type="entry name" value="Carboxypeptidase A"/>
    <property type="match status" value="1"/>
</dbReference>
<dbReference type="PRINTS" id="PR00765">
    <property type="entry name" value="CRBOXYPTASEA"/>
</dbReference>
<keyword evidence="4" id="KW-0964">Secreted</keyword>
<keyword evidence="8 16" id="KW-0732">Signal</keyword>
<dbReference type="Gene3D" id="3.40.630.10">
    <property type="entry name" value="Zn peptidases"/>
    <property type="match status" value="1"/>
</dbReference>
<evidence type="ECO:0000313" key="18">
    <source>
        <dbReference type="EMBL" id="KAB0795830.1"/>
    </source>
</evidence>
<evidence type="ECO:0000256" key="3">
    <source>
        <dbReference type="ARBA" id="ARBA00005988"/>
    </source>
</evidence>
<evidence type="ECO:0000256" key="11">
    <source>
        <dbReference type="ARBA" id="ARBA00023049"/>
    </source>
</evidence>
<dbReference type="Pfam" id="PF02244">
    <property type="entry name" value="Propep_M14"/>
    <property type="match status" value="1"/>
</dbReference>